<dbReference type="HOGENOM" id="CLU_013516_3_0_1"/>
<dbReference type="InterPro" id="IPR019734">
    <property type="entry name" value="TPR_rpt"/>
</dbReference>
<dbReference type="OMA" id="WEEQFKQ"/>
<dbReference type="PROSITE" id="PS50005">
    <property type="entry name" value="TPR"/>
    <property type="match status" value="3"/>
</dbReference>
<evidence type="ECO:0000256" key="5">
    <source>
        <dbReference type="ARBA" id="ARBA00022737"/>
    </source>
</evidence>
<dbReference type="GO" id="GO:0140597">
    <property type="term" value="F:protein carrier chaperone"/>
    <property type="evidence" value="ECO:0007669"/>
    <property type="project" value="EnsemblFungi"/>
</dbReference>
<comment type="similarity">
    <text evidence="3">Belongs to the peroxisomal targeting signal receptor family.</text>
</comment>
<dbReference type="PANTHER" id="PTHR10130:SF0">
    <property type="entry name" value="GH08708P"/>
    <property type="match status" value="1"/>
</dbReference>
<dbReference type="InterPro" id="IPR024111">
    <property type="entry name" value="PEX5/PEX5L"/>
</dbReference>
<protein>
    <submittedName>
        <fullName evidence="10">Uncharacterized protein</fullName>
    </submittedName>
</protein>
<evidence type="ECO:0000256" key="3">
    <source>
        <dbReference type="ARBA" id="ARBA00005348"/>
    </source>
</evidence>
<dbReference type="eggNOG" id="KOG1125">
    <property type="taxonomic scope" value="Eukaryota"/>
</dbReference>
<organism evidence="10 11">
    <name type="scientific">Naumovozyma dairenensis (strain ATCC 10597 / BCRC 20456 / CBS 421 / NBRC 0211 / NRRL Y-12639)</name>
    <name type="common">Saccharomyces dairenensis</name>
    <dbReference type="NCBI Taxonomy" id="1071378"/>
    <lineage>
        <taxon>Eukaryota</taxon>
        <taxon>Fungi</taxon>
        <taxon>Dikarya</taxon>
        <taxon>Ascomycota</taxon>
        <taxon>Saccharomycotina</taxon>
        <taxon>Saccharomycetes</taxon>
        <taxon>Saccharomycetales</taxon>
        <taxon>Saccharomycetaceae</taxon>
        <taxon>Naumovozyma</taxon>
    </lineage>
</organism>
<accession>G0W8R1</accession>
<comment type="subcellular location">
    <subcellularLocation>
        <location evidence="2">Cytoplasm</location>
    </subcellularLocation>
    <subcellularLocation>
        <location evidence="1">Peroxisome</location>
    </subcellularLocation>
</comment>
<sequence length="590" mass="66671">MTECSVNNNPLARLNNVTQKDNASIANTNLLQGGDRYNNSRYLQQDQQRGPVFDTGQTHVSDTSKQHINNFFHGSSNALPNQNGQHLSPLNLTPNTIMMTHGNTLNTTSPQYNILTNNSAWSNEFQNSSKNSRVTADKPSVLSSSSSSFRPQLQPSSQLVNNFGPTSSSRFLNNNSINQPFLSHPPAHQQKQKQYQQENTNWDQQFHDLETEISKNLNIAKDDIDHQQNSTIDENVNDDDINQYQSEFQKVWDTLHEENENLIPSISQMNTNNFTTSMNYQFSTDTTESKNQYLHNPNAYEIGCILMENGAKLSDAAMAFEAAIKQDMNHVQAWLKLGLVQIQNEKELNGIAALESCINLDPNNLLAMENLAISYINEGYDISAYNMLNKWLDIKYPENAANDDSTLINEELKDNKNRNLNDLILKKFLKIGQINNNANDAEFQLCLGLLHYSNDDFDKTLECFQNALKINPNDELMWNRLGASLANSNRSEEAIKAYHKAINLKPSFVRARYNLAVASMNIGCYQEAAGHLLTVLKMHQVHGQDNTSVKTDTAVLETLKRVLIAMDRNDLLDKVYPGMDLSPFSKEFAF</sequence>
<dbReference type="KEGG" id="ndi:NDAI_0C05130"/>
<feature type="repeat" description="TPR" evidence="8">
    <location>
        <begin position="441"/>
        <end position="474"/>
    </location>
</feature>
<evidence type="ECO:0000256" key="4">
    <source>
        <dbReference type="ARBA" id="ARBA00022490"/>
    </source>
</evidence>
<dbReference type="RefSeq" id="XP_003669415.1">
    <property type="nucleotide sequence ID" value="XM_003669367.1"/>
</dbReference>
<dbReference type="GO" id="GO:0005782">
    <property type="term" value="C:peroxisomal matrix"/>
    <property type="evidence" value="ECO:0007669"/>
    <property type="project" value="EnsemblFungi"/>
</dbReference>
<keyword evidence="6 8" id="KW-0802">TPR repeat</keyword>
<dbReference type="PANTHER" id="PTHR10130">
    <property type="entry name" value="PEROXISOMAL TARGETING SIGNAL 1 RECEPTOR PEX5"/>
    <property type="match status" value="1"/>
</dbReference>
<evidence type="ECO:0000313" key="10">
    <source>
        <dbReference type="EMBL" id="CCD24172.1"/>
    </source>
</evidence>
<dbReference type="Pfam" id="PF00515">
    <property type="entry name" value="TPR_1"/>
    <property type="match status" value="1"/>
</dbReference>
<evidence type="ECO:0000313" key="11">
    <source>
        <dbReference type="Proteomes" id="UP000000689"/>
    </source>
</evidence>
<evidence type="ECO:0000256" key="1">
    <source>
        <dbReference type="ARBA" id="ARBA00004275"/>
    </source>
</evidence>
<feature type="region of interest" description="Disordered" evidence="9">
    <location>
        <begin position="125"/>
        <end position="157"/>
    </location>
</feature>
<dbReference type="Pfam" id="PF13181">
    <property type="entry name" value="TPR_8"/>
    <property type="match status" value="1"/>
</dbReference>
<dbReference type="AlphaFoldDB" id="G0W8R1"/>
<dbReference type="GO" id="GO:0030674">
    <property type="term" value="F:protein-macromolecule adaptor activity"/>
    <property type="evidence" value="ECO:0007669"/>
    <property type="project" value="EnsemblFungi"/>
</dbReference>
<evidence type="ECO:0000256" key="7">
    <source>
        <dbReference type="ARBA" id="ARBA00023140"/>
    </source>
</evidence>
<evidence type="ECO:0000256" key="6">
    <source>
        <dbReference type="ARBA" id="ARBA00022803"/>
    </source>
</evidence>
<feature type="compositionally biased region" description="Low complexity" evidence="9">
    <location>
        <begin position="139"/>
        <end position="157"/>
    </location>
</feature>
<dbReference type="OrthoDB" id="10006023at2759"/>
<keyword evidence="7" id="KW-0576">Peroxisome</keyword>
<dbReference type="GO" id="GO:0005829">
    <property type="term" value="C:cytosol"/>
    <property type="evidence" value="ECO:0007669"/>
    <property type="project" value="EnsemblFungi"/>
</dbReference>
<keyword evidence="11" id="KW-1185">Reference proteome</keyword>
<evidence type="ECO:0000256" key="2">
    <source>
        <dbReference type="ARBA" id="ARBA00004496"/>
    </source>
</evidence>
<dbReference type="Pfam" id="PF13414">
    <property type="entry name" value="TPR_11"/>
    <property type="match status" value="1"/>
</dbReference>
<feature type="repeat" description="TPR" evidence="8">
    <location>
        <begin position="331"/>
        <end position="364"/>
    </location>
</feature>
<gene>
    <name evidence="10" type="primary">NDAI0C05130</name>
    <name evidence="10" type="ordered locus">NDAI_0C05130</name>
</gene>
<dbReference type="EMBL" id="HE580269">
    <property type="protein sequence ID" value="CCD24172.1"/>
    <property type="molecule type" value="Genomic_DNA"/>
</dbReference>
<dbReference type="GO" id="GO:1990429">
    <property type="term" value="C:peroxisomal importomer complex"/>
    <property type="evidence" value="ECO:0007669"/>
    <property type="project" value="EnsemblFungi"/>
</dbReference>
<keyword evidence="4" id="KW-0963">Cytoplasm</keyword>
<dbReference type="GO" id="GO:0005052">
    <property type="term" value="F:peroxisome matrix targeting signal-1 binding"/>
    <property type="evidence" value="ECO:0007669"/>
    <property type="project" value="EnsemblFungi"/>
</dbReference>
<proteinExistence type="inferred from homology"/>
<name>G0W8R1_NAUDC</name>
<feature type="compositionally biased region" description="Polar residues" evidence="9">
    <location>
        <begin position="125"/>
        <end position="134"/>
    </location>
</feature>
<keyword evidence="5" id="KW-0677">Repeat</keyword>
<evidence type="ECO:0000256" key="9">
    <source>
        <dbReference type="SAM" id="MobiDB-lite"/>
    </source>
</evidence>
<dbReference type="SMART" id="SM00028">
    <property type="entry name" value="TPR"/>
    <property type="match status" value="4"/>
</dbReference>
<dbReference type="SUPFAM" id="SSF48452">
    <property type="entry name" value="TPR-like"/>
    <property type="match status" value="1"/>
</dbReference>
<reference evidence="10 11" key="1">
    <citation type="journal article" date="2011" name="Proc. Natl. Acad. Sci. U.S.A.">
        <title>Evolutionary erosion of yeast sex chromosomes by mating-type switching accidents.</title>
        <authorList>
            <person name="Gordon J.L."/>
            <person name="Armisen D."/>
            <person name="Proux-Wera E."/>
            <person name="Oheigeartaigh S.S."/>
            <person name="Byrne K.P."/>
            <person name="Wolfe K.H."/>
        </authorList>
    </citation>
    <scope>NUCLEOTIDE SEQUENCE [LARGE SCALE GENOMIC DNA]</scope>
    <source>
        <strain evidence="11">ATCC 10597 / BCRC 20456 / CBS 421 / NBRC 0211 / NRRL Y-12639</strain>
    </source>
</reference>
<feature type="repeat" description="TPR" evidence="8">
    <location>
        <begin position="475"/>
        <end position="508"/>
    </location>
</feature>
<dbReference type="InterPro" id="IPR011990">
    <property type="entry name" value="TPR-like_helical_dom_sf"/>
</dbReference>
<dbReference type="Gene3D" id="1.25.40.10">
    <property type="entry name" value="Tetratricopeptide repeat domain"/>
    <property type="match status" value="1"/>
</dbReference>
<dbReference type="Proteomes" id="UP000000689">
    <property type="component" value="Chromosome 3"/>
</dbReference>
<dbReference type="STRING" id="1071378.G0W8R1"/>
<dbReference type="GO" id="GO:0016560">
    <property type="term" value="P:protein import into peroxisome matrix, docking"/>
    <property type="evidence" value="ECO:0007669"/>
    <property type="project" value="EnsemblFungi"/>
</dbReference>
<dbReference type="GeneID" id="11496305"/>
<evidence type="ECO:0000256" key="8">
    <source>
        <dbReference type="PROSITE-ProRule" id="PRU00339"/>
    </source>
</evidence>
<dbReference type="GO" id="GO:0005778">
    <property type="term" value="C:peroxisomal membrane"/>
    <property type="evidence" value="ECO:0007669"/>
    <property type="project" value="EnsemblFungi"/>
</dbReference>